<feature type="signal peptide" evidence="1">
    <location>
        <begin position="1"/>
        <end position="19"/>
    </location>
</feature>
<accession>A0A2A2T9S8</accession>
<keyword evidence="1" id="KW-0732">Signal</keyword>
<dbReference type="EMBL" id="NTFS01000766">
    <property type="protein sequence ID" value="PAX45675.1"/>
    <property type="molecule type" value="Genomic_DNA"/>
</dbReference>
<dbReference type="RefSeq" id="WP_095725144.1">
    <property type="nucleotide sequence ID" value="NZ_NTFS01000766.1"/>
</dbReference>
<gene>
    <name evidence="2" type="ORF">CK510_30560</name>
</gene>
<proteinExistence type="predicted"/>
<protein>
    <submittedName>
        <fullName evidence="2">Uncharacterized protein</fullName>
    </submittedName>
</protein>
<evidence type="ECO:0000313" key="3">
    <source>
        <dbReference type="Proteomes" id="UP000218238"/>
    </source>
</evidence>
<dbReference type="Proteomes" id="UP000218238">
    <property type="component" value="Unassembled WGS sequence"/>
</dbReference>
<name>A0A2A2T9S8_9CYAN</name>
<organism evidence="2 3">
    <name type="scientific">Brunnivagina elsteri CCALA 953</name>
    <dbReference type="NCBI Taxonomy" id="987040"/>
    <lineage>
        <taxon>Bacteria</taxon>
        <taxon>Bacillati</taxon>
        <taxon>Cyanobacteriota</taxon>
        <taxon>Cyanophyceae</taxon>
        <taxon>Nostocales</taxon>
        <taxon>Calotrichaceae</taxon>
        <taxon>Brunnivagina</taxon>
    </lineage>
</organism>
<evidence type="ECO:0000256" key="1">
    <source>
        <dbReference type="SAM" id="SignalP"/>
    </source>
</evidence>
<keyword evidence="3" id="KW-1185">Reference proteome</keyword>
<dbReference type="OrthoDB" id="514563at2"/>
<dbReference type="AlphaFoldDB" id="A0A2A2T9S8"/>
<sequence length="174" mass="18765">MIYLRRTVLLIAIATSISAAGSVPKVSATIASSALTANGETVQKASQDLQTAQSNSKLALNEQQDSCARQAGYPLGRWETTGIANATSAEYSTFITFTTRKSGTWLPASEQGSFTASRTPAPNREVTLTLRPDGNTSYVSTNKLLTSSDGCYMQGTFNDTEKHRGEVQYKWVPQ</sequence>
<comment type="caution">
    <text evidence="2">The sequence shown here is derived from an EMBL/GenBank/DDBJ whole genome shotgun (WGS) entry which is preliminary data.</text>
</comment>
<feature type="chain" id="PRO_5012742594" evidence="1">
    <location>
        <begin position="20"/>
        <end position="174"/>
    </location>
</feature>
<evidence type="ECO:0000313" key="2">
    <source>
        <dbReference type="EMBL" id="PAX45675.1"/>
    </source>
</evidence>
<reference evidence="2 3" key="1">
    <citation type="submission" date="2017-08" db="EMBL/GenBank/DDBJ databases">
        <title>Draft genome sequence of filamentous cyanobacterium Calothrix elsteri CCALA 953.</title>
        <authorList>
            <person name="Gagunashvili A.N."/>
            <person name="Elster J."/>
            <person name="Andresson O.S."/>
        </authorList>
    </citation>
    <scope>NUCLEOTIDE SEQUENCE [LARGE SCALE GENOMIC DNA]</scope>
    <source>
        <strain evidence="2 3">CCALA 953</strain>
    </source>
</reference>